<organism evidence="1">
    <name type="scientific">Arundo donax</name>
    <name type="common">Giant reed</name>
    <name type="synonym">Donax arundinaceus</name>
    <dbReference type="NCBI Taxonomy" id="35708"/>
    <lineage>
        <taxon>Eukaryota</taxon>
        <taxon>Viridiplantae</taxon>
        <taxon>Streptophyta</taxon>
        <taxon>Embryophyta</taxon>
        <taxon>Tracheophyta</taxon>
        <taxon>Spermatophyta</taxon>
        <taxon>Magnoliopsida</taxon>
        <taxon>Liliopsida</taxon>
        <taxon>Poales</taxon>
        <taxon>Poaceae</taxon>
        <taxon>PACMAD clade</taxon>
        <taxon>Arundinoideae</taxon>
        <taxon>Arundineae</taxon>
        <taxon>Arundo</taxon>
    </lineage>
</organism>
<dbReference type="AlphaFoldDB" id="A0A0A8XUE1"/>
<reference evidence="1" key="2">
    <citation type="journal article" date="2015" name="Data Brief">
        <title>Shoot transcriptome of the giant reed, Arundo donax.</title>
        <authorList>
            <person name="Barrero R.A."/>
            <person name="Guerrero F.D."/>
            <person name="Moolhuijzen P."/>
            <person name="Goolsby J.A."/>
            <person name="Tidwell J."/>
            <person name="Bellgard S.E."/>
            <person name="Bellgard M.I."/>
        </authorList>
    </citation>
    <scope>NUCLEOTIDE SEQUENCE</scope>
    <source>
        <tissue evidence="1">Shoot tissue taken approximately 20 cm above the soil surface</tissue>
    </source>
</reference>
<proteinExistence type="predicted"/>
<protein>
    <submittedName>
        <fullName evidence="1">Uncharacterized protein</fullName>
    </submittedName>
</protein>
<accession>A0A0A8XUE1</accession>
<name>A0A0A8XUE1_ARUDO</name>
<reference evidence="1" key="1">
    <citation type="submission" date="2014-09" db="EMBL/GenBank/DDBJ databases">
        <authorList>
            <person name="Magalhaes I.L.F."/>
            <person name="Oliveira U."/>
            <person name="Santos F.R."/>
            <person name="Vidigal T.H.D.A."/>
            <person name="Brescovit A.D."/>
            <person name="Santos A.J."/>
        </authorList>
    </citation>
    <scope>NUCLEOTIDE SEQUENCE</scope>
    <source>
        <tissue evidence="1">Shoot tissue taken approximately 20 cm above the soil surface</tissue>
    </source>
</reference>
<dbReference type="EMBL" id="GBRH01281610">
    <property type="protein sequence ID" value="JAD16285.1"/>
    <property type="molecule type" value="Transcribed_RNA"/>
</dbReference>
<evidence type="ECO:0000313" key="1">
    <source>
        <dbReference type="EMBL" id="JAD16285.1"/>
    </source>
</evidence>
<sequence length="35" mass="4258">MCAKLNKQKNEVKKIIRAQTCKVIRRNFCEESRKY</sequence>